<name>A0A9X2I6I2_9BACI</name>
<comment type="caution">
    <text evidence="1">The sequence shown here is derived from an EMBL/GenBank/DDBJ whole genome shotgun (WGS) entry which is preliminary data.</text>
</comment>
<evidence type="ECO:0000313" key="1">
    <source>
        <dbReference type="EMBL" id="MCL7749196.1"/>
    </source>
</evidence>
<dbReference type="RefSeq" id="WP_250098063.1">
    <property type="nucleotide sequence ID" value="NZ_JAKRYL010000025.1"/>
</dbReference>
<dbReference type="Proteomes" id="UP001139150">
    <property type="component" value="Unassembled WGS sequence"/>
</dbReference>
<reference evidence="1" key="1">
    <citation type="submission" date="2022-02" db="EMBL/GenBank/DDBJ databases">
        <title>Halalkalibacter sp. nov. isolated from Lonar Lake, India.</title>
        <authorList>
            <person name="Joshi A."/>
            <person name="Thite S."/>
            <person name="Lodha T."/>
        </authorList>
    </citation>
    <scope>NUCLEOTIDE SEQUENCE</scope>
    <source>
        <strain evidence="1">MEB205</strain>
    </source>
</reference>
<protein>
    <submittedName>
        <fullName evidence="1">Uncharacterized protein</fullName>
    </submittedName>
</protein>
<evidence type="ECO:0000313" key="2">
    <source>
        <dbReference type="Proteomes" id="UP001139150"/>
    </source>
</evidence>
<proteinExistence type="predicted"/>
<sequence>MRVYDHYIRKERSLNPVIAEGGPFEDVLKEEDYDLTNTEFVDIGKK</sequence>
<accession>A0A9X2I6I2</accession>
<organism evidence="1 2">
    <name type="scientific">Halalkalibacter alkaliphilus</name>
    <dbReference type="NCBI Taxonomy" id="2917993"/>
    <lineage>
        <taxon>Bacteria</taxon>
        <taxon>Bacillati</taxon>
        <taxon>Bacillota</taxon>
        <taxon>Bacilli</taxon>
        <taxon>Bacillales</taxon>
        <taxon>Bacillaceae</taxon>
        <taxon>Halalkalibacter</taxon>
    </lineage>
</organism>
<gene>
    <name evidence="1" type="ORF">MF646_18915</name>
</gene>
<dbReference type="EMBL" id="JAKRYL010000025">
    <property type="protein sequence ID" value="MCL7749196.1"/>
    <property type="molecule type" value="Genomic_DNA"/>
</dbReference>
<dbReference type="AlphaFoldDB" id="A0A9X2I6I2"/>
<keyword evidence="2" id="KW-1185">Reference proteome</keyword>